<organism evidence="1 2">
    <name type="scientific">Peronosclerospora sorghi</name>
    <dbReference type="NCBI Taxonomy" id="230839"/>
    <lineage>
        <taxon>Eukaryota</taxon>
        <taxon>Sar</taxon>
        <taxon>Stramenopiles</taxon>
        <taxon>Oomycota</taxon>
        <taxon>Peronosporomycetes</taxon>
        <taxon>Peronosporales</taxon>
        <taxon>Peronosporaceae</taxon>
        <taxon>Peronosclerospora</taxon>
    </lineage>
</organism>
<evidence type="ECO:0000313" key="1">
    <source>
        <dbReference type="EMBL" id="KAI9909146.1"/>
    </source>
</evidence>
<reference evidence="1 2" key="1">
    <citation type="journal article" date="2022" name="bioRxiv">
        <title>The genome of the oomycete Peronosclerospora sorghi, a cosmopolitan pathogen of maize and sorghum, is inflated with dispersed pseudogenes.</title>
        <authorList>
            <person name="Fletcher K."/>
            <person name="Martin F."/>
            <person name="Isakeit T."/>
            <person name="Cavanaugh K."/>
            <person name="Magill C."/>
            <person name="Michelmore R."/>
        </authorList>
    </citation>
    <scope>NUCLEOTIDE SEQUENCE [LARGE SCALE GENOMIC DNA]</scope>
    <source>
        <strain evidence="1">P6</strain>
    </source>
</reference>
<dbReference type="EMBL" id="CM047586">
    <property type="protein sequence ID" value="KAI9909146.1"/>
    <property type="molecule type" value="Genomic_DNA"/>
</dbReference>
<keyword evidence="2" id="KW-1185">Reference proteome</keyword>
<gene>
    <name evidence="1" type="ORF">PsorP6_014635</name>
</gene>
<name>A0ACC0VSR9_9STRA</name>
<protein>
    <submittedName>
        <fullName evidence="1">Uncharacterized protein</fullName>
    </submittedName>
</protein>
<sequence length="106" mass="11524">MVLCNAILDVSTSDVAVIEFGSNKPISVQSPPADSIKSAMPPGWNFRYGVMLYTLPSKTLQQRPFRSISIFMLNSHGNSCRFQASGRVSSSLSPSSHSQKNFGLIT</sequence>
<proteinExistence type="predicted"/>
<comment type="caution">
    <text evidence="1">The sequence shown here is derived from an EMBL/GenBank/DDBJ whole genome shotgun (WGS) entry which is preliminary data.</text>
</comment>
<accession>A0ACC0VSR9</accession>
<dbReference type="Proteomes" id="UP001163321">
    <property type="component" value="Chromosome 7"/>
</dbReference>
<evidence type="ECO:0000313" key="2">
    <source>
        <dbReference type="Proteomes" id="UP001163321"/>
    </source>
</evidence>